<reference evidence="1 2" key="1">
    <citation type="journal article" date="2014" name="Nat. Commun.">
        <title>Molecular traces of alternative social organization in a termite genome.</title>
        <authorList>
            <person name="Terrapon N."/>
            <person name="Li C."/>
            <person name="Robertson H.M."/>
            <person name="Ji L."/>
            <person name="Meng X."/>
            <person name="Booth W."/>
            <person name="Chen Z."/>
            <person name="Childers C.P."/>
            <person name="Glastad K.M."/>
            <person name="Gokhale K."/>
            <person name="Gowin J."/>
            <person name="Gronenberg W."/>
            <person name="Hermansen R.A."/>
            <person name="Hu H."/>
            <person name="Hunt B.G."/>
            <person name="Huylmans A.K."/>
            <person name="Khalil S.M."/>
            <person name="Mitchell R.D."/>
            <person name="Munoz-Torres M.C."/>
            <person name="Mustard J.A."/>
            <person name="Pan H."/>
            <person name="Reese J.T."/>
            <person name="Scharf M.E."/>
            <person name="Sun F."/>
            <person name="Vogel H."/>
            <person name="Xiao J."/>
            <person name="Yang W."/>
            <person name="Yang Z."/>
            <person name="Yang Z."/>
            <person name="Zhou J."/>
            <person name="Zhu J."/>
            <person name="Brent C.S."/>
            <person name="Elsik C.G."/>
            <person name="Goodisman M.A."/>
            <person name="Liberles D.A."/>
            <person name="Roe R.M."/>
            <person name="Vargo E.L."/>
            <person name="Vilcinskas A."/>
            <person name="Wang J."/>
            <person name="Bornberg-Bauer E."/>
            <person name="Korb J."/>
            <person name="Zhang G."/>
            <person name="Liebig J."/>
        </authorList>
    </citation>
    <scope>NUCLEOTIDE SEQUENCE [LARGE SCALE GENOMIC DNA]</scope>
    <source>
        <tissue evidence="1">Whole organism</tissue>
    </source>
</reference>
<dbReference type="eggNOG" id="ENOG502SXH9">
    <property type="taxonomic scope" value="Eukaryota"/>
</dbReference>
<protein>
    <submittedName>
        <fullName evidence="1">Uncharacterized protein</fullName>
    </submittedName>
</protein>
<dbReference type="Proteomes" id="UP000027135">
    <property type="component" value="Unassembled WGS sequence"/>
</dbReference>
<dbReference type="FunCoup" id="A0A067R4U8">
    <property type="interactions" value="1"/>
</dbReference>
<organism evidence="1 2">
    <name type="scientific">Zootermopsis nevadensis</name>
    <name type="common">Dampwood termite</name>
    <dbReference type="NCBI Taxonomy" id="136037"/>
    <lineage>
        <taxon>Eukaryota</taxon>
        <taxon>Metazoa</taxon>
        <taxon>Ecdysozoa</taxon>
        <taxon>Arthropoda</taxon>
        <taxon>Hexapoda</taxon>
        <taxon>Insecta</taxon>
        <taxon>Pterygota</taxon>
        <taxon>Neoptera</taxon>
        <taxon>Polyneoptera</taxon>
        <taxon>Dictyoptera</taxon>
        <taxon>Blattodea</taxon>
        <taxon>Blattoidea</taxon>
        <taxon>Termitoidae</taxon>
        <taxon>Termopsidae</taxon>
        <taxon>Zootermopsis</taxon>
    </lineage>
</organism>
<evidence type="ECO:0000313" key="2">
    <source>
        <dbReference type="Proteomes" id="UP000027135"/>
    </source>
</evidence>
<dbReference type="InParanoid" id="A0A067R4U8"/>
<accession>A0A067R4U8</accession>
<keyword evidence="2" id="KW-1185">Reference proteome</keyword>
<dbReference type="EMBL" id="KK852979">
    <property type="protein sequence ID" value="KDR13029.1"/>
    <property type="molecule type" value="Genomic_DNA"/>
</dbReference>
<sequence length="54" mass="5924">MAVGGRFSEAAAFVKSLYFDPFKWSLVKSFSLFALGVHIAKECTGLEIMPPVTQ</sequence>
<name>A0A067R4U8_ZOONE</name>
<evidence type="ECO:0000313" key="1">
    <source>
        <dbReference type="EMBL" id="KDR13029.1"/>
    </source>
</evidence>
<gene>
    <name evidence="1" type="ORF">L798_13297</name>
</gene>
<dbReference type="AlphaFoldDB" id="A0A067R4U8"/>
<proteinExistence type="predicted"/>